<dbReference type="GO" id="GO:0008233">
    <property type="term" value="F:peptidase activity"/>
    <property type="evidence" value="ECO:0007669"/>
    <property type="project" value="UniProtKB-KW"/>
</dbReference>
<protein>
    <submittedName>
        <fullName evidence="1">TIGR02281 family clan AA aspartic protease</fullName>
    </submittedName>
</protein>
<dbReference type="EMBL" id="JBIWXY010000001">
    <property type="protein sequence ID" value="MFJ5445659.1"/>
    <property type="molecule type" value="Genomic_DNA"/>
</dbReference>
<keyword evidence="1" id="KW-0645">Protease</keyword>
<dbReference type="Pfam" id="PF13975">
    <property type="entry name" value="gag-asp_proteas"/>
    <property type="match status" value="1"/>
</dbReference>
<keyword evidence="2" id="KW-1185">Reference proteome</keyword>
<dbReference type="InterPro" id="IPR034122">
    <property type="entry name" value="Retropepsin-like_bacterial"/>
</dbReference>
<dbReference type="InterPro" id="IPR021109">
    <property type="entry name" value="Peptidase_aspartic_dom_sf"/>
</dbReference>
<dbReference type="RefSeq" id="WP_400880277.1">
    <property type="nucleotide sequence ID" value="NZ_JBIWXY010000001.1"/>
</dbReference>
<dbReference type="Gene3D" id="2.40.70.10">
    <property type="entry name" value="Acid Proteases"/>
    <property type="match status" value="1"/>
</dbReference>
<organism evidence="1 2">
    <name type="scientific">Methylobacillus methanolivorans</name>
    <dbReference type="NCBI Taxonomy" id="1848927"/>
    <lineage>
        <taxon>Bacteria</taxon>
        <taxon>Pseudomonadati</taxon>
        <taxon>Pseudomonadota</taxon>
        <taxon>Betaproteobacteria</taxon>
        <taxon>Nitrosomonadales</taxon>
        <taxon>Methylophilaceae</taxon>
        <taxon>Methylobacillus</taxon>
    </lineage>
</organism>
<dbReference type="CDD" id="cd05483">
    <property type="entry name" value="retropepsin_like_bacteria"/>
    <property type="match status" value="1"/>
</dbReference>
<dbReference type="GO" id="GO:0006508">
    <property type="term" value="P:proteolysis"/>
    <property type="evidence" value="ECO:0007669"/>
    <property type="project" value="UniProtKB-KW"/>
</dbReference>
<dbReference type="NCBIfam" id="TIGR02281">
    <property type="entry name" value="clan_AA_DTGA"/>
    <property type="match status" value="1"/>
</dbReference>
<dbReference type="Proteomes" id="UP001617669">
    <property type="component" value="Unassembled WGS sequence"/>
</dbReference>
<comment type="caution">
    <text evidence="1">The sequence shown here is derived from an EMBL/GenBank/DDBJ whole genome shotgun (WGS) entry which is preliminary data.</text>
</comment>
<dbReference type="InterPro" id="IPR011969">
    <property type="entry name" value="Clan_AA_Asp_peptidase_C"/>
</dbReference>
<gene>
    <name evidence="1" type="ORF">ACIKP9_05405</name>
</gene>
<name>A0ABW8GKG8_9PROT</name>
<dbReference type="SUPFAM" id="SSF50630">
    <property type="entry name" value="Acid proteases"/>
    <property type="match status" value="1"/>
</dbReference>
<reference evidence="1 2" key="1">
    <citation type="submission" date="2024-11" db="EMBL/GenBank/DDBJ databases">
        <authorList>
            <person name="Kaparullina E.N."/>
            <person name="Delegan Y.A."/>
            <person name="Doronina N.V."/>
        </authorList>
    </citation>
    <scope>NUCLEOTIDE SEQUENCE [LARGE SCALE GENOMIC DNA]</scope>
    <source>
        <strain evidence="1 2">7sh_L</strain>
    </source>
</reference>
<evidence type="ECO:0000313" key="2">
    <source>
        <dbReference type="Proteomes" id="UP001617669"/>
    </source>
</evidence>
<accession>A0ABW8GKG8</accession>
<evidence type="ECO:0000313" key="1">
    <source>
        <dbReference type="EMBL" id="MFJ5445659.1"/>
    </source>
</evidence>
<proteinExistence type="predicted"/>
<sequence>MSGARLLWLVVWLGLASAVYYLADRAINPNKLSILGDAPSVTLQRGMDGHYRSEALINGVKVNVLVDTGATGVAISQQIADRLQLQSKQAIRTSTANGDTVAYMTRLNSVQLGGVKAHDVAAVIAPGLDGDILLGMSFLARMDVRLFQGKMTITQVEE</sequence>
<keyword evidence="1" id="KW-0378">Hydrolase</keyword>